<dbReference type="EMBL" id="VSSQ01061763">
    <property type="protein sequence ID" value="MPN15058.1"/>
    <property type="molecule type" value="Genomic_DNA"/>
</dbReference>
<name>A0A645FKX3_9ZZZZ</name>
<sequence length="143" mass="16385">MGDIYWQDIEKEIKEILKNADHYKNEKRDESCFLTAYQLAVLLYKNNKKSIINSTCPSNIGGKGDGKYISLSQYIARRLAEKIESGSILDIELKFFNIEGLEQFSFLDEKGILSQPSNSCFSMFRYIGDEKITNKDSQSSSKK</sequence>
<proteinExistence type="predicted"/>
<evidence type="ECO:0000313" key="1">
    <source>
        <dbReference type="EMBL" id="MPN15058.1"/>
    </source>
</evidence>
<protein>
    <submittedName>
        <fullName evidence="1">Uncharacterized protein</fullName>
    </submittedName>
</protein>
<organism evidence="1">
    <name type="scientific">bioreactor metagenome</name>
    <dbReference type="NCBI Taxonomy" id="1076179"/>
    <lineage>
        <taxon>unclassified sequences</taxon>
        <taxon>metagenomes</taxon>
        <taxon>ecological metagenomes</taxon>
    </lineage>
</organism>
<comment type="caution">
    <text evidence="1">The sequence shown here is derived from an EMBL/GenBank/DDBJ whole genome shotgun (WGS) entry which is preliminary data.</text>
</comment>
<gene>
    <name evidence="1" type="ORF">SDC9_162387</name>
</gene>
<accession>A0A645FKX3</accession>
<reference evidence="1" key="1">
    <citation type="submission" date="2019-08" db="EMBL/GenBank/DDBJ databases">
        <authorList>
            <person name="Kucharzyk K."/>
            <person name="Murdoch R.W."/>
            <person name="Higgins S."/>
            <person name="Loffler F."/>
        </authorList>
    </citation>
    <scope>NUCLEOTIDE SEQUENCE</scope>
</reference>
<dbReference type="AlphaFoldDB" id="A0A645FKX3"/>